<evidence type="ECO:0000256" key="10">
    <source>
        <dbReference type="ARBA" id="ARBA00022989"/>
    </source>
</evidence>
<evidence type="ECO:0000256" key="5">
    <source>
        <dbReference type="ARBA" id="ARBA00022692"/>
    </source>
</evidence>
<keyword evidence="3" id="KW-0723">Serine/threonine-protein kinase</keyword>
<dbReference type="Gene3D" id="3.30.200.20">
    <property type="entry name" value="Phosphorylase Kinase, domain 1"/>
    <property type="match status" value="1"/>
</dbReference>
<organism evidence="19 20">
    <name type="scientific">Coffea arabica</name>
    <name type="common">Arabian coffee</name>
    <dbReference type="NCBI Taxonomy" id="13443"/>
    <lineage>
        <taxon>Eukaryota</taxon>
        <taxon>Viridiplantae</taxon>
        <taxon>Streptophyta</taxon>
        <taxon>Embryophyta</taxon>
        <taxon>Tracheophyta</taxon>
        <taxon>Spermatophyta</taxon>
        <taxon>Magnoliopsida</taxon>
        <taxon>eudicotyledons</taxon>
        <taxon>Gunneridae</taxon>
        <taxon>Pentapetalae</taxon>
        <taxon>asterids</taxon>
        <taxon>lamiids</taxon>
        <taxon>Gentianales</taxon>
        <taxon>Rubiaceae</taxon>
        <taxon>Ixoroideae</taxon>
        <taxon>Gardenieae complex</taxon>
        <taxon>Bertiereae - Coffeeae clade</taxon>
        <taxon>Coffeeae</taxon>
        <taxon>Coffea</taxon>
    </lineage>
</organism>
<feature type="transmembrane region" description="Helical" evidence="17">
    <location>
        <begin position="12"/>
        <end position="32"/>
    </location>
</feature>
<dbReference type="InterPro" id="IPR011009">
    <property type="entry name" value="Kinase-like_dom_sf"/>
</dbReference>
<dbReference type="InterPro" id="IPR008271">
    <property type="entry name" value="Ser/Thr_kinase_AS"/>
</dbReference>
<dbReference type="Proteomes" id="UP001652660">
    <property type="component" value="Chromosome 4c"/>
</dbReference>
<evidence type="ECO:0000256" key="14">
    <source>
        <dbReference type="ARBA" id="ARBA00048679"/>
    </source>
</evidence>
<evidence type="ECO:0000256" key="2">
    <source>
        <dbReference type="ARBA" id="ARBA00012513"/>
    </source>
</evidence>
<evidence type="ECO:0000256" key="17">
    <source>
        <dbReference type="SAM" id="Phobius"/>
    </source>
</evidence>
<keyword evidence="8" id="KW-0418">Kinase</keyword>
<dbReference type="PROSITE" id="PS00108">
    <property type="entry name" value="PROTEIN_KINASE_ST"/>
    <property type="match status" value="1"/>
</dbReference>
<dbReference type="EC" id="2.7.11.1" evidence="2"/>
<evidence type="ECO:0000256" key="12">
    <source>
        <dbReference type="ARBA" id="ARBA00023180"/>
    </source>
</evidence>
<comment type="catalytic activity">
    <reaction evidence="14">
        <text>L-seryl-[protein] + ATP = O-phospho-L-seryl-[protein] + ADP + H(+)</text>
        <dbReference type="Rhea" id="RHEA:17989"/>
        <dbReference type="Rhea" id="RHEA-COMP:9863"/>
        <dbReference type="Rhea" id="RHEA-COMP:11604"/>
        <dbReference type="ChEBI" id="CHEBI:15378"/>
        <dbReference type="ChEBI" id="CHEBI:29999"/>
        <dbReference type="ChEBI" id="CHEBI:30616"/>
        <dbReference type="ChEBI" id="CHEBI:83421"/>
        <dbReference type="ChEBI" id="CHEBI:456216"/>
        <dbReference type="EC" id="2.7.11.1"/>
    </reaction>
</comment>
<dbReference type="InterPro" id="IPR045874">
    <property type="entry name" value="LRK10/LRL21-25-like"/>
</dbReference>
<keyword evidence="5 17" id="KW-0812">Transmembrane</keyword>
<evidence type="ECO:0000259" key="18">
    <source>
        <dbReference type="PROSITE" id="PS50011"/>
    </source>
</evidence>
<accession>A0ABM4U3D3</accession>
<feature type="domain" description="Protein kinase" evidence="18">
    <location>
        <begin position="334"/>
        <end position="621"/>
    </location>
</feature>
<evidence type="ECO:0000256" key="13">
    <source>
        <dbReference type="ARBA" id="ARBA00047899"/>
    </source>
</evidence>
<protein>
    <recommendedName>
        <fullName evidence="2">non-specific serine/threonine protein kinase</fullName>
        <ecNumber evidence="2">2.7.11.1</ecNumber>
    </recommendedName>
</protein>
<keyword evidence="12" id="KW-0325">Glycoprotein</keyword>
<evidence type="ECO:0000256" key="15">
    <source>
        <dbReference type="PROSITE-ProRule" id="PRU10141"/>
    </source>
</evidence>
<evidence type="ECO:0000256" key="3">
    <source>
        <dbReference type="ARBA" id="ARBA00022527"/>
    </source>
</evidence>
<evidence type="ECO:0000256" key="4">
    <source>
        <dbReference type="ARBA" id="ARBA00022679"/>
    </source>
</evidence>
<feature type="transmembrane region" description="Helical" evidence="17">
    <location>
        <begin position="267"/>
        <end position="288"/>
    </location>
</feature>
<dbReference type="PANTHER" id="PTHR27009">
    <property type="entry name" value="RUST RESISTANCE KINASE LR10-RELATED"/>
    <property type="match status" value="1"/>
</dbReference>
<proteinExistence type="predicted"/>
<gene>
    <name evidence="20" type="primary">LOC140005195</name>
</gene>
<keyword evidence="6" id="KW-0732">Signal</keyword>
<keyword evidence="4" id="KW-0808">Transferase</keyword>
<feature type="region of interest" description="Disordered" evidence="16">
    <location>
        <begin position="620"/>
        <end position="655"/>
    </location>
</feature>
<evidence type="ECO:0000256" key="6">
    <source>
        <dbReference type="ARBA" id="ARBA00022729"/>
    </source>
</evidence>
<dbReference type="SUPFAM" id="SSF56112">
    <property type="entry name" value="Protein kinase-like (PK-like)"/>
    <property type="match status" value="1"/>
</dbReference>
<dbReference type="Pfam" id="PF07714">
    <property type="entry name" value="PK_Tyr_Ser-Thr"/>
    <property type="match status" value="1"/>
</dbReference>
<sequence>MSIDHFHSSMTNSQLIITIFFILSVISFCYTAKGDQFKNCSLLYNCGTLKGIGYPFWGGDRPNYCGRRGFELFCANDQYTHIWFDLVAYRVLGIDPLVRKMTVARLDLWDDICPVSVNRIKDSTLSKLNPGSDRRFRNIHIFYGCTSEVIAKVQIQSNLSCSIFGENSGVFFAGEFVSSAPGCMTSMVVSIQFAAYIDLWDRKITLQQALKQGVDVEYDTLEACSSCEASGGKCGSDSTNEFICICQDQSHPKVCPKHGKGRWLKRMIGAIVAGIGILSCSVICYCYYKKYSKKTALFLFSRKTDDKELEAFLEEHGSLVPKRYSYTDIKKMTHYFKEKLGHGGYGEVYRGNLFDKRPVAIKVLSMTKGNGEEFITEVVSISKTSHVNVVNLVGFCLDGRKRALVYEFMPNGSLEKYIHHDSKSYLGLERLHEIAIGIARGLEYLHGGCNTRILHLDIKPHNILLDEEYCPKISDFGLAKLCARKESVVSMSGARGTIGYIAPEVFSRNFGGVSYKSDVYSYGMMILEMAGGRKNAINVQLSNSSEAYFPDWLYDRVLIDEDLKLHGHTMTKEENDIARKMILVGLWCIQTNPSHRPKMSKVIDMLEGSLMSLEVPPKPFFSSPSRSEGGSLEMTLLPQTILPTSSSSPADSGTR</sequence>
<keyword evidence="7 15" id="KW-0547">Nucleotide-binding</keyword>
<dbReference type="InterPro" id="IPR025287">
    <property type="entry name" value="WAK_GUB"/>
</dbReference>
<evidence type="ECO:0000313" key="19">
    <source>
        <dbReference type="Proteomes" id="UP001652660"/>
    </source>
</evidence>
<evidence type="ECO:0000256" key="16">
    <source>
        <dbReference type="SAM" id="MobiDB-lite"/>
    </source>
</evidence>
<evidence type="ECO:0000256" key="8">
    <source>
        <dbReference type="ARBA" id="ARBA00022777"/>
    </source>
</evidence>
<dbReference type="Gene3D" id="1.10.510.10">
    <property type="entry name" value="Transferase(Phosphotransferase) domain 1"/>
    <property type="match status" value="1"/>
</dbReference>
<comment type="subcellular location">
    <subcellularLocation>
        <location evidence="1">Membrane</location>
        <topology evidence="1">Single-pass type I membrane protein</topology>
    </subcellularLocation>
</comment>
<dbReference type="PROSITE" id="PS00107">
    <property type="entry name" value="PROTEIN_KINASE_ATP"/>
    <property type="match status" value="1"/>
</dbReference>
<evidence type="ECO:0000313" key="20">
    <source>
        <dbReference type="RefSeq" id="XP_071901796.1"/>
    </source>
</evidence>
<dbReference type="InterPro" id="IPR017441">
    <property type="entry name" value="Protein_kinase_ATP_BS"/>
</dbReference>
<dbReference type="SMART" id="SM00220">
    <property type="entry name" value="S_TKc"/>
    <property type="match status" value="1"/>
</dbReference>
<feature type="binding site" evidence="15">
    <location>
        <position position="362"/>
    </location>
    <ligand>
        <name>ATP</name>
        <dbReference type="ChEBI" id="CHEBI:30616"/>
    </ligand>
</feature>
<keyword evidence="10 17" id="KW-1133">Transmembrane helix</keyword>
<feature type="compositionally biased region" description="Polar residues" evidence="16">
    <location>
        <begin position="637"/>
        <end position="655"/>
    </location>
</feature>
<evidence type="ECO:0000256" key="7">
    <source>
        <dbReference type="ARBA" id="ARBA00022741"/>
    </source>
</evidence>
<keyword evidence="19" id="KW-1185">Reference proteome</keyword>
<dbReference type="InterPro" id="IPR001245">
    <property type="entry name" value="Ser-Thr/Tyr_kinase_cat_dom"/>
</dbReference>
<evidence type="ECO:0000256" key="9">
    <source>
        <dbReference type="ARBA" id="ARBA00022840"/>
    </source>
</evidence>
<dbReference type="PROSITE" id="PS50011">
    <property type="entry name" value="PROTEIN_KINASE_DOM"/>
    <property type="match status" value="1"/>
</dbReference>
<dbReference type="GeneID" id="140005195"/>
<dbReference type="InterPro" id="IPR000719">
    <property type="entry name" value="Prot_kinase_dom"/>
</dbReference>
<evidence type="ECO:0000256" key="11">
    <source>
        <dbReference type="ARBA" id="ARBA00023136"/>
    </source>
</evidence>
<reference evidence="20" key="1">
    <citation type="submission" date="2025-08" db="UniProtKB">
        <authorList>
            <consortium name="RefSeq"/>
        </authorList>
    </citation>
    <scope>IDENTIFICATION</scope>
    <source>
        <tissue evidence="20">Leaves</tissue>
    </source>
</reference>
<dbReference type="Pfam" id="PF13947">
    <property type="entry name" value="GUB_WAK_bind"/>
    <property type="match status" value="1"/>
</dbReference>
<name>A0ABM4U3D3_COFAR</name>
<dbReference type="RefSeq" id="XP_071901796.1">
    <property type="nucleotide sequence ID" value="XM_072045695.1"/>
</dbReference>
<dbReference type="Pfam" id="PF14380">
    <property type="entry name" value="WAK_assoc"/>
    <property type="match status" value="1"/>
</dbReference>
<evidence type="ECO:0000256" key="1">
    <source>
        <dbReference type="ARBA" id="ARBA00004479"/>
    </source>
</evidence>
<keyword evidence="11 17" id="KW-0472">Membrane</keyword>
<comment type="catalytic activity">
    <reaction evidence="13">
        <text>L-threonyl-[protein] + ATP = O-phospho-L-threonyl-[protein] + ADP + H(+)</text>
        <dbReference type="Rhea" id="RHEA:46608"/>
        <dbReference type="Rhea" id="RHEA-COMP:11060"/>
        <dbReference type="Rhea" id="RHEA-COMP:11605"/>
        <dbReference type="ChEBI" id="CHEBI:15378"/>
        <dbReference type="ChEBI" id="CHEBI:30013"/>
        <dbReference type="ChEBI" id="CHEBI:30616"/>
        <dbReference type="ChEBI" id="CHEBI:61977"/>
        <dbReference type="ChEBI" id="CHEBI:456216"/>
        <dbReference type="EC" id="2.7.11.1"/>
    </reaction>
</comment>
<keyword evidence="9 15" id="KW-0067">ATP-binding</keyword>
<dbReference type="InterPro" id="IPR032872">
    <property type="entry name" value="WAK_assoc_C"/>
</dbReference>